<dbReference type="AlphaFoldDB" id="A0A414J9W0"/>
<keyword evidence="4" id="KW-0238">DNA-binding</keyword>
<gene>
    <name evidence="7" type="ORF">DW740_02975</name>
</gene>
<dbReference type="RefSeq" id="WP_118050034.1">
    <property type="nucleotide sequence ID" value="NZ_CABJFK010000002.1"/>
</dbReference>
<protein>
    <submittedName>
        <fullName evidence="7">Site-specific integrase</fullName>
    </submittedName>
</protein>
<dbReference type="GO" id="GO:0003677">
    <property type="term" value="F:DNA binding"/>
    <property type="evidence" value="ECO:0007669"/>
    <property type="project" value="UniProtKB-KW"/>
</dbReference>
<dbReference type="InterPro" id="IPR011010">
    <property type="entry name" value="DNA_brk_join_enz"/>
</dbReference>
<keyword evidence="3" id="KW-0229">DNA integration</keyword>
<dbReference type="InterPro" id="IPR013762">
    <property type="entry name" value="Integrase-like_cat_sf"/>
</dbReference>
<keyword evidence="5" id="KW-0233">DNA recombination</keyword>
<feature type="domain" description="Tyr recombinase" evidence="6">
    <location>
        <begin position="187"/>
        <end position="398"/>
    </location>
</feature>
<comment type="function">
    <text evidence="1">Site-specific tyrosine recombinase, which acts by catalyzing the cutting and rejoining of the recombining DNA molecules.</text>
</comment>
<dbReference type="GO" id="GO:0006310">
    <property type="term" value="P:DNA recombination"/>
    <property type="evidence" value="ECO:0007669"/>
    <property type="project" value="UniProtKB-KW"/>
</dbReference>
<evidence type="ECO:0000259" key="6">
    <source>
        <dbReference type="PROSITE" id="PS51898"/>
    </source>
</evidence>
<dbReference type="Proteomes" id="UP000283745">
    <property type="component" value="Unassembled WGS sequence"/>
</dbReference>
<evidence type="ECO:0000256" key="1">
    <source>
        <dbReference type="ARBA" id="ARBA00003283"/>
    </source>
</evidence>
<dbReference type="InterPro" id="IPR002104">
    <property type="entry name" value="Integrase_catalytic"/>
</dbReference>
<name>A0A414J9W0_9FIRM</name>
<evidence type="ECO:0000313" key="7">
    <source>
        <dbReference type="EMBL" id="RHE41291.1"/>
    </source>
</evidence>
<proteinExistence type="inferred from homology"/>
<dbReference type="EMBL" id="QSKF01000002">
    <property type="protein sequence ID" value="RHE41291.1"/>
    <property type="molecule type" value="Genomic_DNA"/>
</dbReference>
<reference evidence="7 8" key="1">
    <citation type="submission" date="2018-08" db="EMBL/GenBank/DDBJ databases">
        <title>A genome reference for cultivated species of the human gut microbiota.</title>
        <authorList>
            <person name="Zou Y."/>
            <person name="Xue W."/>
            <person name="Luo G."/>
        </authorList>
    </citation>
    <scope>NUCLEOTIDE SEQUENCE [LARGE SCALE GENOMIC DNA]</scope>
    <source>
        <strain evidence="7 8">AM28-23</strain>
    </source>
</reference>
<dbReference type="InterPro" id="IPR010998">
    <property type="entry name" value="Integrase_recombinase_N"/>
</dbReference>
<evidence type="ECO:0000256" key="3">
    <source>
        <dbReference type="ARBA" id="ARBA00022908"/>
    </source>
</evidence>
<sequence length="403" mass="46620">MTKTQDLGISQLPNGNWCYRFTKTVDGKRVNRKGSKDEAGNPLKTKRAAAQAKAIAEMRFEASLNQKPEYRMTFGEVYMEYCEQGRSGKAYSTIKKQNSLWKNHLEEKFGSRYVDSISVAEVNDYLSLLYYNEGRAYKYVEGFLKMFYLIFGQAYSRNYLDVDVYNKLCINKDVRIRMPKMKIDEDTEIVAFSKEETERLDTYFQGTNAETAYLLGKCCGLRINECYGLKWENVDIENGRITIDRQMQYQDGLIKLVPLKTRNARRVIYMSQKLKDYFVRLAAETKAHEVDLKAQRAQNCTYIYDVDGNKISSLELVNSLSNGKIQTVNSMKYHSRTIKTALKIDFKYHYLRHTYGTRLAELNTPTHILCNQMGHASGKVTERYYLAVSQSGIDILVRNLNAV</sequence>
<evidence type="ECO:0000313" key="8">
    <source>
        <dbReference type="Proteomes" id="UP000283745"/>
    </source>
</evidence>
<dbReference type="SUPFAM" id="SSF56349">
    <property type="entry name" value="DNA breaking-rejoining enzymes"/>
    <property type="match status" value="1"/>
</dbReference>
<dbReference type="GO" id="GO:0015074">
    <property type="term" value="P:DNA integration"/>
    <property type="evidence" value="ECO:0007669"/>
    <property type="project" value="UniProtKB-KW"/>
</dbReference>
<dbReference type="InterPro" id="IPR004107">
    <property type="entry name" value="Integrase_SAM-like_N"/>
</dbReference>
<organism evidence="7 8">
    <name type="scientific">Blautia obeum</name>
    <dbReference type="NCBI Taxonomy" id="40520"/>
    <lineage>
        <taxon>Bacteria</taxon>
        <taxon>Bacillati</taxon>
        <taxon>Bacillota</taxon>
        <taxon>Clostridia</taxon>
        <taxon>Lachnospirales</taxon>
        <taxon>Lachnospiraceae</taxon>
        <taxon>Blautia</taxon>
    </lineage>
</organism>
<comment type="similarity">
    <text evidence="2">Belongs to the 'phage' integrase family.</text>
</comment>
<evidence type="ECO:0000256" key="2">
    <source>
        <dbReference type="ARBA" id="ARBA00008857"/>
    </source>
</evidence>
<dbReference type="PANTHER" id="PTHR30629">
    <property type="entry name" value="PROPHAGE INTEGRASE"/>
    <property type="match status" value="1"/>
</dbReference>
<evidence type="ECO:0000256" key="4">
    <source>
        <dbReference type="ARBA" id="ARBA00023125"/>
    </source>
</evidence>
<evidence type="ECO:0000256" key="5">
    <source>
        <dbReference type="ARBA" id="ARBA00023172"/>
    </source>
</evidence>
<dbReference type="CDD" id="cd01189">
    <property type="entry name" value="INT_ICEBs1_C_like"/>
    <property type="match status" value="1"/>
</dbReference>
<comment type="caution">
    <text evidence="7">The sequence shown here is derived from an EMBL/GenBank/DDBJ whole genome shotgun (WGS) entry which is preliminary data.</text>
</comment>
<dbReference type="InterPro" id="IPR050808">
    <property type="entry name" value="Phage_Integrase"/>
</dbReference>
<dbReference type="PANTHER" id="PTHR30629:SF2">
    <property type="entry name" value="PROPHAGE INTEGRASE INTS-RELATED"/>
    <property type="match status" value="1"/>
</dbReference>
<dbReference type="PROSITE" id="PS51898">
    <property type="entry name" value="TYR_RECOMBINASE"/>
    <property type="match status" value="1"/>
</dbReference>
<dbReference type="Gene3D" id="1.10.443.10">
    <property type="entry name" value="Intergrase catalytic core"/>
    <property type="match status" value="1"/>
</dbReference>
<accession>A0A414J9W0</accession>
<dbReference type="Pfam" id="PF14659">
    <property type="entry name" value="Phage_int_SAM_3"/>
    <property type="match status" value="1"/>
</dbReference>
<dbReference type="Gene3D" id="1.10.150.130">
    <property type="match status" value="1"/>
</dbReference>
<dbReference type="Pfam" id="PF00589">
    <property type="entry name" value="Phage_integrase"/>
    <property type="match status" value="1"/>
</dbReference>